<sequence length="360" mass="38249">MAASNAIENLRAAKIASGFGFLNSTSGFDVSQTLIPYSATSTYGAAFIVGLLNTLLVAAIGVVLATFLGFLIGIARLSSNWIVARVATAYVELIRNLPLLLQLLFWYIAVLRSLPEPRNSLGVGTSVFLNNRGLYIPRPVFAPDAWIVLAAFALGVVAAIGYAVRAHRRQAATGQQSPVISASIGFVVGLPLLAWAVLALVAANPISFDLPIKGTFNLRGGLQVFPELVALTLGLVIYTAAFIAEIVRAGILAVSKGQTEAAHALGIKPGHTLRLVVIPQAMRVIIPPLTSQYLNLTKNSSLAVVIGYPDLVQVFMGTVLNQTGQAIECVAMTMAVYLTISIATASFMNWYNARKALVER</sequence>
<comment type="subcellular location">
    <subcellularLocation>
        <location evidence="1">Cell inner membrane</location>
        <topology evidence="1">Multi-pass membrane protein</topology>
    </subcellularLocation>
    <subcellularLocation>
        <location evidence="9">Cell membrane</location>
        <topology evidence="9">Multi-pass membrane protein</topology>
    </subcellularLocation>
</comment>
<comment type="caution">
    <text evidence="11">The sequence shown here is derived from an EMBL/GenBank/DDBJ whole genome shotgun (WGS) entry which is preliminary data.</text>
</comment>
<evidence type="ECO:0000256" key="7">
    <source>
        <dbReference type="ARBA" id="ARBA00022989"/>
    </source>
</evidence>
<dbReference type="GO" id="GO:0022857">
    <property type="term" value="F:transmembrane transporter activity"/>
    <property type="evidence" value="ECO:0007669"/>
    <property type="project" value="InterPro"/>
</dbReference>
<keyword evidence="4" id="KW-1003">Cell membrane</keyword>
<name>A0A849IFN6_9HYPH</name>
<dbReference type="PANTHER" id="PTHR30614:SF37">
    <property type="entry name" value="AMINO-ACID ABC TRANSPORTER PERMEASE PROTEIN YHDX-RELATED"/>
    <property type="match status" value="1"/>
</dbReference>
<feature type="domain" description="ABC transmembrane type-1" evidence="10">
    <location>
        <begin position="51"/>
        <end position="349"/>
    </location>
</feature>
<proteinExistence type="inferred from homology"/>
<dbReference type="NCBIfam" id="TIGR01726">
    <property type="entry name" value="HEQRo_perm_3TM"/>
    <property type="match status" value="1"/>
</dbReference>
<evidence type="ECO:0000256" key="2">
    <source>
        <dbReference type="ARBA" id="ARBA00010072"/>
    </source>
</evidence>
<feature type="transmembrane region" description="Helical" evidence="9">
    <location>
        <begin position="145"/>
        <end position="164"/>
    </location>
</feature>
<evidence type="ECO:0000256" key="5">
    <source>
        <dbReference type="ARBA" id="ARBA00022692"/>
    </source>
</evidence>
<evidence type="ECO:0000313" key="12">
    <source>
        <dbReference type="Proteomes" id="UP000564885"/>
    </source>
</evidence>
<evidence type="ECO:0000259" key="10">
    <source>
        <dbReference type="PROSITE" id="PS50928"/>
    </source>
</evidence>
<comment type="similarity">
    <text evidence="2">Belongs to the binding-protein-dependent transport system permease family. HisMQ subfamily.</text>
</comment>
<dbReference type="Proteomes" id="UP000564885">
    <property type="component" value="Unassembled WGS sequence"/>
</dbReference>
<keyword evidence="12" id="KW-1185">Reference proteome</keyword>
<feature type="transmembrane region" description="Helical" evidence="9">
    <location>
        <begin position="43"/>
        <end position="72"/>
    </location>
</feature>
<keyword evidence="7 9" id="KW-1133">Transmembrane helix</keyword>
<dbReference type="InterPro" id="IPR035906">
    <property type="entry name" value="MetI-like_sf"/>
</dbReference>
<feature type="transmembrane region" description="Helical" evidence="9">
    <location>
        <begin position="184"/>
        <end position="208"/>
    </location>
</feature>
<evidence type="ECO:0000256" key="4">
    <source>
        <dbReference type="ARBA" id="ARBA00022475"/>
    </source>
</evidence>
<dbReference type="GO" id="GO:0043190">
    <property type="term" value="C:ATP-binding cassette (ABC) transporter complex"/>
    <property type="evidence" value="ECO:0007669"/>
    <property type="project" value="InterPro"/>
</dbReference>
<dbReference type="CDD" id="cd06261">
    <property type="entry name" value="TM_PBP2"/>
    <property type="match status" value="1"/>
</dbReference>
<evidence type="ECO:0000256" key="9">
    <source>
        <dbReference type="RuleBase" id="RU363032"/>
    </source>
</evidence>
<organism evidence="11 12">
    <name type="scientific">Enterovirga aerilata</name>
    <dbReference type="NCBI Taxonomy" id="2730920"/>
    <lineage>
        <taxon>Bacteria</taxon>
        <taxon>Pseudomonadati</taxon>
        <taxon>Pseudomonadota</taxon>
        <taxon>Alphaproteobacteria</taxon>
        <taxon>Hyphomicrobiales</taxon>
        <taxon>Methylobacteriaceae</taxon>
        <taxon>Enterovirga</taxon>
    </lineage>
</organism>
<dbReference type="InterPro" id="IPR000515">
    <property type="entry name" value="MetI-like"/>
</dbReference>
<reference evidence="11 12" key="1">
    <citation type="submission" date="2020-04" db="EMBL/GenBank/DDBJ databases">
        <title>Enterovirga sp. isolate from soil.</title>
        <authorList>
            <person name="Chea S."/>
            <person name="Kim D.-U."/>
        </authorList>
    </citation>
    <scope>NUCLEOTIDE SEQUENCE [LARGE SCALE GENOMIC DNA]</scope>
    <source>
        <strain evidence="11 12">DB1703</strain>
    </source>
</reference>
<dbReference type="AlphaFoldDB" id="A0A849IFN6"/>
<evidence type="ECO:0000256" key="8">
    <source>
        <dbReference type="ARBA" id="ARBA00023136"/>
    </source>
</evidence>
<feature type="transmembrane region" description="Helical" evidence="9">
    <location>
        <begin position="329"/>
        <end position="351"/>
    </location>
</feature>
<dbReference type="InterPro" id="IPR010065">
    <property type="entry name" value="AA_ABC_transptr_permease_3TM"/>
</dbReference>
<protein>
    <submittedName>
        <fullName evidence="11">Amino acid ABC transporter permease</fullName>
    </submittedName>
</protein>
<evidence type="ECO:0000313" key="11">
    <source>
        <dbReference type="EMBL" id="NNM75249.1"/>
    </source>
</evidence>
<feature type="transmembrane region" description="Helical" evidence="9">
    <location>
        <begin position="93"/>
        <end position="111"/>
    </location>
</feature>
<dbReference type="InterPro" id="IPR043429">
    <property type="entry name" value="ArtM/GltK/GlnP/TcyL/YhdX-like"/>
</dbReference>
<dbReference type="SUPFAM" id="SSF161098">
    <property type="entry name" value="MetI-like"/>
    <property type="match status" value="2"/>
</dbReference>
<evidence type="ECO:0000256" key="3">
    <source>
        <dbReference type="ARBA" id="ARBA00022448"/>
    </source>
</evidence>
<dbReference type="Gene3D" id="1.10.3720.10">
    <property type="entry name" value="MetI-like"/>
    <property type="match status" value="2"/>
</dbReference>
<dbReference type="Pfam" id="PF00528">
    <property type="entry name" value="BPD_transp_1"/>
    <property type="match status" value="1"/>
</dbReference>
<accession>A0A849IFN6</accession>
<gene>
    <name evidence="11" type="ORF">HJG44_23085</name>
</gene>
<dbReference type="EMBL" id="JABEPP010000007">
    <property type="protein sequence ID" value="NNM75249.1"/>
    <property type="molecule type" value="Genomic_DNA"/>
</dbReference>
<keyword evidence="8 9" id="KW-0472">Membrane</keyword>
<dbReference type="GO" id="GO:0006865">
    <property type="term" value="P:amino acid transport"/>
    <property type="evidence" value="ECO:0007669"/>
    <property type="project" value="UniProtKB-KW"/>
</dbReference>
<feature type="transmembrane region" description="Helical" evidence="9">
    <location>
        <begin position="228"/>
        <end position="247"/>
    </location>
</feature>
<dbReference type="PANTHER" id="PTHR30614">
    <property type="entry name" value="MEMBRANE COMPONENT OF AMINO ACID ABC TRANSPORTER"/>
    <property type="match status" value="1"/>
</dbReference>
<dbReference type="PROSITE" id="PS50928">
    <property type="entry name" value="ABC_TM1"/>
    <property type="match status" value="1"/>
</dbReference>
<keyword evidence="3 9" id="KW-0813">Transport</keyword>
<evidence type="ECO:0000256" key="1">
    <source>
        <dbReference type="ARBA" id="ARBA00004429"/>
    </source>
</evidence>
<evidence type="ECO:0000256" key="6">
    <source>
        <dbReference type="ARBA" id="ARBA00022970"/>
    </source>
</evidence>
<keyword evidence="5 9" id="KW-0812">Transmembrane</keyword>
<keyword evidence="6" id="KW-0029">Amino-acid transport</keyword>